<dbReference type="InterPro" id="IPR006311">
    <property type="entry name" value="TAT_signal"/>
</dbReference>
<evidence type="ECO:0000313" key="4">
    <source>
        <dbReference type="Proteomes" id="UP000465361"/>
    </source>
</evidence>
<dbReference type="Proteomes" id="UP000465361">
    <property type="component" value="Unassembled WGS sequence"/>
</dbReference>
<sequence length="171" mass="16875">MSGTMPAVSRRRLLAGGAALALCGVVAPACGSPPPPPAVDDLQSQLELARHDSELAAAVAAAELAHTAAALKEVSAERARHAQALATEIDRIAGRSTHTTKAATSATTTTTTPAAPAPTLSDVVDSLRTSADSATRLAATLSGYRAGLLGSIAAACTAAYSVALAPGGVKP</sequence>
<feature type="chain" id="PRO_5039104220" description="Tat pathway signal protein" evidence="2">
    <location>
        <begin position="30"/>
        <end position="171"/>
    </location>
</feature>
<reference evidence="3 4" key="1">
    <citation type="journal article" date="2019" name="Emerg. Microbes Infect.">
        <title>Comprehensive subspecies identification of 175 nontuberculous mycobacteria species based on 7547 genomic profiles.</title>
        <authorList>
            <person name="Matsumoto Y."/>
            <person name="Kinjo T."/>
            <person name="Motooka D."/>
            <person name="Nabeya D."/>
            <person name="Jung N."/>
            <person name="Uechi K."/>
            <person name="Horii T."/>
            <person name="Iida T."/>
            <person name="Fujita J."/>
            <person name="Nakamura S."/>
        </authorList>
    </citation>
    <scope>NUCLEOTIDE SEQUENCE [LARGE SCALE GENOMIC DNA]</scope>
    <source>
        <strain evidence="3 4">JCM 17322</strain>
    </source>
</reference>
<proteinExistence type="predicted"/>
<feature type="region of interest" description="Disordered" evidence="1">
    <location>
        <begin position="96"/>
        <end position="116"/>
    </location>
</feature>
<dbReference type="AlphaFoldDB" id="A0A7I9Y316"/>
<name>A0A7I9Y316_9MYCO</name>
<dbReference type="EMBL" id="BLKW01000004">
    <property type="protein sequence ID" value="GFG76440.1"/>
    <property type="molecule type" value="Genomic_DNA"/>
</dbReference>
<evidence type="ECO:0008006" key="5">
    <source>
        <dbReference type="Google" id="ProtNLM"/>
    </source>
</evidence>
<feature type="compositionally biased region" description="Low complexity" evidence="1">
    <location>
        <begin position="97"/>
        <end position="116"/>
    </location>
</feature>
<evidence type="ECO:0000256" key="1">
    <source>
        <dbReference type="SAM" id="MobiDB-lite"/>
    </source>
</evidence>
<organism evidence="3 4">
    <name type="scientific">Mycobacterium botniense</name>
    <dbReference type="NCBI Taxonomy" id="84962"/>
    <lineage>
        <taxon>Bacteria</taxon>
        <taxon>Bacillati</taxon>
        <taxon>Actinomycetota</taxon>
        <taxon>Actinomycetes</taxon>
        <taxon>Mycobacteriales</taxon>
        <taxon>Mycobacteriaceae</taxon>
        <taxon>Mycobacterium</taxon>
    </lineage>
</organism>
<protein>
    <recommendedName>
        <fullName evidence="5">Tat pathway signal protein</fullName>
    </recommendedName>
</protein>
<dbReference type="PROSITE" id="PS51318">
    <property type="entry name" value="TAT"/>
    <property type="match status" value="1"/>
</dbReference>
<gene>
    <name evidence="3" type="ORF">MBOT_38050</name>
</gene>
<evidence type="ECO:0000256" key="2">
    <source>
        <dbReference type="SAM" id="SignalP"/>
    </source>
</evidence>
<comment type="caution">
    <text evidence="3">The sequence shown here is derived from an EMBL/GenBank/DDBJ whole genome shotgun (WGS) entry which is preliminary data.</text>
</comment>
<keyword evidence="4" id="KW-1185">Reference proteome</keyword>
<keyword evidence="2" id="KW-0732">Signal</keyword>
<accession>A0A7I9Y316</accession>
<evidence type="ECO:0000313" key="3">
    <source>
        <dbReference type="EMBL" id="GFG76440.1"/>
    </source>
</evidence>
<feature type="signal peptide" evidence="2">
    <location>
        <begin position="1"/>
        <end position="29"/>
    </location>
</feature>